<dbReference type="Pfam" id="PF00512">
    <property type="entry name" value="HisKA"/>
    <property type="match status" value="1"/>
</dbReference>
<dbReference type="CDD" id="cd00156">
    <property type="entry name" value="REC"/>
    <property type="match status" value="1"/>
</dbReference>
<dbReference type="CDD" id="cd16922">
    <property type="entry name" value="HATPase_EvgS-ArcB-TorS-like"/>
    <property type="match status" value="1"/>
</dbReference>
<evidence type="ECO:0000259" key="14">
    <source>
        <dbReference type="PROSITE" id="PS50110"/>
    </source>
</evidence>
<dbReference type="GO" id="GO:0005524">
    <property type="term" value="F:ATP binding"/>
    <property type="evidence" value="ECO:0007669"/>
    <property type="project" value="UniProtKB-KW"/>
</dbReference>
<dbReference type="PROSITE" id="PS50113">
    <property type="entry name" value="PAC"/>
    <property type="match status" value="1"/>
</dbReference>
<feature type="domain" description="Response regulatory" evidence="14">
    <location>
        <begin position="539"/>
        <end position="656"/>
    </location>
</feature>
<dbReference type="InterPro" id="IPR036890">
    <property type="entry name" value="HATPase_C_sf"/>
</dbReference>
<dbReference type="CDD" id="cd00130">
    <property type="entry name" value="PAS"/>
    <property type="match status" value="1"/>
</dbReference>
<dbReference type="InterPro" id="IPR003661">
    <property type="entry name" value="HisK_dim/P_dom"/>
</dbReference>
<dbReference type="RefSeq" id="WP_184174322.1">
    <property type="nucleotide sequence ID" value="NZ_JACHGF010000003.1"/>
</dbReference>
<dbReference type="InterPro" id="IPR013655">
    <property type="entry name" value="PAS_fold_3"/>
</dbReference>
<dbReference type="Pfam" id="PF02518">
    <property type="entry name" value="HATPase_c"/>
    <property type="match status" value="1"/>
</dbReference>
<feature type="domain" description="Response regulatory" evidence="14">
    <location>
        <begin position="5"/>
        <end position="122"/>
    </location>
</feature>
<dbReference type="SUPFAM" id="SSF47384">
    <property type="entry name" value="Homodimeric domain of signal transducing histidine kinase"/>
    <property type="match status" value="1"/>
</dbReference>
<evidence type="ECO:0000256" key="4">
    <source>
        <dbReference type="ARBA" id="ARBA00022679"/>
    </source>
</evidence>
<dbReference type="SMART" id="SM00448">
    <property type="entry name" value="REC"/>
    <property type="match status" value="2"/>
</dbReference>
<dbReference type="Gene3D" id="1.10.287.130">
    <property type="match status" value="1"/>
</dbReference>
<keyword evidence="7" id="KW-0067">ATP-binding</keyword>
<comment type="subunit">
    <text evidence="9">At low DSF concentrations, interacts with RpfF.</text>
</comment>
<dbReference type="InterPro" id="IPR003594">
    <property type="entry name" value="HATPase_dom"/>
</dbReference>
<evidence type="ECO:0000313" key="17">
    <source>
        <dbReference type="EMBL" id="MBB5284379.1"/>
    </source>
</evidence>
<evidence type="ECO:0000256" key="11">
    <source>
        <dbReference type="PROSITE-ProRule" id="PRU00169"/>
    </source>
</evidence>
<dbReference type="Pfam" id="PF00072">
    <property type="entry name" value="Response_reg"/>
    <property type="match status" value="2"/>
</dbReference>
<keyword evidence="5" id="KW-0547">Nucleotide-binding</keyword>
<dbReference type="NCBIfam" id="TIGR00229">
    <property type="entry name" value="sensory_box"/>
    <property type="match status" value="1"/>
</dbReference>
<keyword evidence="6" id="KW-0418">Kinase</keyword>
<evidence type="ECO:0000259" key="16">
    <source>
        <dbReference type="PROSITE" id="PS50113"/>
    </source>
</evidence>
<dbReference type="CDD" id="cd17546">
    <property type="entry name" value="REC_hyHK_CKI1_RcsC-like"/>
    <property type="match status" value="1"/>
</dbReference>
<dbReference type="InterPro" id="IPR011006">
    <property type="entry name" value="CheY-like_superfamily"/>
</dbReference>
<feature type="domain" description="PAC" evidence="16">
    <location>
        <begin position="224"/>
        <end position="277"/>
    </location>
</feature>
<evidence type="ECO:0000256" key="6">
    <source>
        <dbReference type="ARBA" id="ARBA00022777"/>
    </source>
</evidence>
<dbReference type="GO" id="GO:0000155">
    <property type="term" value="F:phosphorelay sensor kinase activity"/>
    <property type="evidence" value="ECO:0007669"/>
    <property type="project" value="InterPro"/>
</dbReference>
<keyword evidence="3 11" id="KW-0597">Phosphoprotein</keyword>
<name>A0A840TXK6_9BACT</name>
<feature type="modified residue" description="4-aspartylphosphate" evidence="11">
    <location>
        <position position="57"/>
    </location>
</feature>
<accession>A0A840TXK6</accession>
<feature type="domain" description="PAS" evidence="15">
    <location>
        <begin position="142"/>
        <end position="221"/>
    </location>
</feature>
<dbReference type="InterPro" id="IPR001789">
    <property type="entry name" value="Sig_transdc_resp-reg_receiver"/>
</dbReference>
<dbReference type="CDD" id="cd00082">
    <property type="entry name" value="HisKA"/>
    <property type="match status" value="1"/>
</dbReference>
<gene>
    <name evidence="17" type="ORF">HNQ92_002522</name>
</gene>
<evidence type="ECO:0000256" key="10">
    <source>
        <dbReference type="ARBA" id="ARBA00068150"/>
    </source>
</evidence>
<dbReference type="FunFam" id="3.30.565.10:FF:000010">
    <property type="entry name" value="Sensor histidine kinase RcsC"/>
    <property type="match status" value="1"/>
</dbReference>
<keyword evidence="4" id="KW-0808">Transferase</keyword>
<dbReference type="InterPro" id="IPR001610">
    <property type="entry name" value="PAC"/>
</dbReference>
<dbReference type="SMART" id="SM00388">
    <property type="entry name" value="HisKA"/>
    <property type="match status" value="1"/>
</dbReference>
<dbReference type="SMART" id="SM00086">
    <property type="entry name" value="PAC"/>
    <property type="match status" value="1"/>
</dbReference>
<evidence type="ECO:0000256" key="3">
    <source>
        <dbReference type="ARBA" id="ARBA00022553"/>
    </source>
</evidence>
<dbReference type="InterPro" id="IPR005467">
    <property type="entry name" value="His_kinase_dom"/>
</dbReference>
<dbReference type="AlphaFoldDB" id="A0A840TXK6"/>
<comment type="catalytic activity">
    <reaction evidence="1">
        <text>ATP + protein L-histidine = ADP + protein N-phospho-L-histidine.</text>
        <dbReference type="EC" id="2.7.13.3"/>
    </reaction>
</comment>
<dbReference type="InterPro" id="IPR004358">
    <property type="entry name" value="Sig_transdc_His_kin-like_C"/>
</dbReference>
<evidence type="ECO:0000313" key="18">
    <source>
        <dbReference type="Proteomes" id="UP000557307"/>
    </source>
</evidence>
<dbReference type="PROSITE" id="PS50110">
    <property type="entry name" value="RESPONSE_REGULATORY"/>
    <property type="match status" value="2"/>
</dbReference>
<organism evidence="17 18">
    <name type="scientific">Rhabdobacter roseus</name>
    <dbReference type="NCBI Taxonomy" id="1655419"/>
    <lineage>
        <taxon>Bacteria</taxon>
        <taxon>Pseudomonadati</taxon>
        <taxon>Bacteroidota</taxon>
        <taxon>Cytophagia</taxon>
        <taxon>Cytophagales</taxon>
        <taxon>Cytophagaceae</taxon>
        <taxon>Rhabdobacter</taxon>
    </lineage>
</organism>
<dbReference type="InterPro" id="IPR036097">
    <property type="entry name" value="HisK_dim/P_sf"/>
</dbReference>
<dbReference type="InterPro" id="IPR000700">
    <property type="entry name" value="PAS-assoc_C"/>
</dbReference>
<dbReference type="PROSITE" id="PS50112">
    <property type="entry name" value="PAS"/>
    <property type="match status" value="1"/>
</dbReference>
<keyword evidence="8" id="KW-0902">Two-component regulatory system</keyword>
<dbReference type="SUPFAM" id="SSF52172">
    <property type="entry name" value="CheY-like"/>
    <property type="match status" value="2"/>
</dbReference>
<evidence type="ECO:0000256" key="5">
    <source>
        <dbReference type="ARBA" id="ARBA00022741"/>
    </source>
</evidence>
<keyword evidence="18" id="KW-1185">Reference proteome</keyword>
<dbReference type="Gene3D" id="3.40.50.2300">
    <property type="match status" value="2"/>
</dbReference>
<evidence type="ECO:0000256" key="8">
    <source>
        <dbReference type="ARBA" id="ARBA00023012"/>
    </source>
</evidence>
<reference evidence="17 18" key="1">
    <citation type="submission" date="2020-08" db="EMBL/GenBank/DDBJ databases">
        <title>Genomic Encyclopedia of Type Strains, Phase IV (KMG-IV): sequencing the most valuable type-strain genomes for metagenomic binning, comparative biology and taxonomic classification.</title>
        <authorList>
            <person name="Goeker M."/>
        </authorList>
    </citation>
    <scope>NUCLEOTIDE SEQUENCE [LARGE SCALE GENOMIC DNA]</scope>
    <source>
        <strain evidence="17 18">DSM 105074</strain>
    </source>
</reference>
<dbReference type="SMART" id="SM00387">
    <property type="entry name" value="HATPase_c"/>
    <property type="match status" value="1"/>
</dbReference>
<dbReference type="FunFam" id="1.10.287.130:FF:000002">
    <property type="entry name" value="Two-component osmosensing histidine kinase"/>
    <property type="match status" value="1"/>
</dbReference>
<keyword evidence="12" id="KW-0175">Coiled coil</keyword>
<evidence type="ECO:0000256" key="7">
    <source>
        <dbReference type="ARBA" id="ARBA00022840"/>
    </source>
</evidence>
<evidence type="ECO:0000256" key="12">
    <source>
        <dbReference type="SAM" id="Coils"/>
    </source>
</evidence>
<evidence type="ECO:0000259" key="13">
    <source>
        <dbReference type="PROSITE" id="PS50109"/>
    </source>
</evidence>
<dbReference type="Pfam" id="PF08447">
    <property type="entry name" value="PAS_3"/>
    <property type="match status" value="1"/>
</dbReference>
<dbReference type="Gene3D" id="3.30.565.10">
    <property type="entry name" value="Histidine kinase-like ATPase, C-terminal domain"/>
    <property type="match status" value="1"/>
</dbReference>
<dbReference type="SUPFAM" id="SSF55874">
    <property type="entry name" value="ATPase domain of HSP90 chaperone/DNA topoisomerase II/histidine kinase"/>
    <property type="match status" value="1"/>
</dbReference>
<dbReference type="EC" id="2.7.13.3" evidence="2"/>
<feature type="coiled-coil region" evidence="12">
    <location>
        <begin position="125"/>
        <end position="152"/>
    </location>
</feature>
<dbReference type="Proteomes" id="UP000557307">
    <property type="component" value="Unassembled WGS sequence"/>
</dbReference>
<evidence type="ECO:0000259" key="15">
    <source>
        <dbReference type="PROSITE" id="PS50112"/>
    </source>
</evidence>
<dbReference type="InterPro" id="IPR035965">
    <property type="entry name" value="PAS-like_dom_sf"/>
</dbReference>
<dbReference type="SUPFAM" id="SSF55785">
    <property type="entry name" value="PYP-like sensor domain (PAS domain)"/>
    <property type="match status" value="1"/>
</dbReference>
<dbReference type="PANTHER" id="PTHR45339:SF3">
    <property type="entry name" value="HISTIDINE KINASE"/>
    <property type="match status" value="1"/>
</dbReference>
<evidence type="ECO:0000256" key="2">
    <source>
        <dbReference type="ARBA" id="ARBA00012438"/>
    </source>
</evidence>
<comment type="caution">
    <text evidence="17">The sequence shown here is derived from an EMBL/GenBank/DDBJ whole genome shotgun (WGS) entry which is preliminary data.</text>
</comment>
<dbReference type="InterPro" id="IPR000014">
    <property type="entry name" value="PAS"/>
</dbReference>
<dbReference type="PROSITE" id="PS50109">
    <property type="entry name" value="HIS_KIN"/>
    <property type="match status" value="1"/>
</dbReference>
<dbReference type="EMBL" id="JACHGF010000003">
    <property type="protein sequence ID" value="MBB5284379.1"/>
    <property type="molecule type" value="Genomic_DNA"/>
</dbReference>
<feature type="domain" description="Histidine kinase" evidence="13">
    <location>
        <begin position="295"/>
        <end position="517"/>
    </location>
</feature>
<protein>
    <recommendedName>
        <fullName evidence="10">Sensory/regulatory protein RpfC</fullName>
        <ecNumber evidence="2">2.7.13.3</ecNumber>
    </recommendedName>
</protein>
<evidence type="ECO:0000256" key="1">
    <source>
        <dbReference type="ARBA" id="ARBA00000085"/>
    </source>
</evidence>
<dbReference type="Gene3D" id="3.30.450.20">
    <property type="entry name" value="PAS domain"/>
    <property type="match status" value="1"/>
</dbReference>
<dbReference type="PRINTS" id="PR00344">
    <property type="entry name" value="BCTRLSENSOR"/>
</dbReference>
<proteinExistence type="predicted"/>
<sequence>MSPLSILLVEDDDIDVMEFKRAIHKSGTTVEDIRVCKYAEEALTVLESWQPDCIFIDYQLPKTNGLELLKKIKQIAPQLPVTVLTSQGDERIAVEMMKAGALDYFPKSEISGEKMAKTLHSIARVLEVERQREKAQSQLEETEATIQKITQLSPNIIYVIDIEEWTNIFDNNQIWNMLGYNAEDIEDVQTNKSLFARIIDHQDHRLFRRHYQYIRHHLKDGEVTEREFRLKHKNGSTIWVITREVPFKRNHREEVYQVLGTAIDITSRKRVESELLQAKKTAEEAARIKSDFLSTMSHEIRTPMNAIIGFTDLLLRGSFAGQDLENLKMIKYSADNLLVILNDILDFSKIEAGKLSLESFEFNLAEKLNYLKSTFEFKAREQGINLHFQLDENVPLLLVGDTHRLNQILMNLLGNALKFTPEGTVRLGVSVEKEYEDSVDLRIEIEDTGIGISKDKLNLIFDSFSQAHTNNSTKSFGGTGLGLTITRKLTELMNGSINAKSELGKGSLFTVRLNFKKGKTQQLQPAAAPAVPFSLKGYTILVAEDMPPNQLLLKRLLEKWGAEFTICNNGQEALESLRQQRYDLILMDLQMPVMDGITATRIIRNSFLELADVPVVAFTADTFAQSTPEIMDCHFNDFITKPFKLDDLMRVMRTHLPIS</sequence>
<dbReference type="PANTHER" id="PTHR45339">
    <property type="entry name" value="HYBRID SIGNAL TRANSDUCTION HISTIDINE KINASE J"/>
    <property type="match status" value="1"/>
</dbReference>
<feature type="modified residue" description="4-aspartylphosphate" evidence="11">
    <location>
        <position position="588"/>
    </location>
</feature>
<evidence type="ECO:0000256" key="9">
    <source>
        <dbReference type="ARBA" id="ARBA00064003"/>
    </source>
</evidence>